<keyword evidence="1" id="KW-0472">Membrane</keyword>
<dbReference type="Proteomes" id="UP001175228">
    <property type="component" value="Unassembled WGS sequence"/>
</dbReference>
<keyword evidence="1" id="KW-0812">Transmembrane</keyword>
<sequence>MSLTTSPNSFSTYSFIASITVLLYDLLLLLPTEMDYVWLPRPVHPLLLLFTLNRYLPLIDAAMTIHWILHESSAAQCRLLSFITTPLAAVCIFASQVILMVRTYAIWDRHRGDILVFYRDRNLLFYTGGNRPWLPSQDNSIRRTVQPS</sequence>
<dbReference type="AlphaFoldDB" id="A0AA39PU05"/>
<evidence type="ECO:0000313" key="4">
    <source>
        <dbReference type="Proteomes" id="UP001175228"/>
    </source>
</evidence>
<proteinExistence type="predicted"/>
<feature type="domain" description="DUF6533" evidence="2">
    <location>
        <begin position="13"/>
        <end position="59"/>
    </location>
</feature>
<feature type="transmembrane region" description="Helical" evidence="1">
    <location>
        <begin position="43"/>
        <end position="68"/>
    </location>
</feature>
<name>A0AA39PU05_9AGAR</name>
<dbReference type="Pfam" id="PF20151">
    <property type="entry name" value="DUF6533"/>
    <property type="match status" value="1"/>
</dbReference>
<organism evidence="3 4">
    <name type="scientific">Armillaria luteobubalina</name>
    <dbReference type="NCBI Taxonomy" id="153913"/>
    <lineage>
        <taxon>Eukaryota</taxon>
        <taxon>Fungi</taxon>
        <taxon>Dikarya</taxon>
        <taxon>Basidiomycota</taxon>
        <taxon>Agaricomycotina</taxon>
        <taxon>Agaricomycetes</taxon>
        <taxon>Agaricomycetidae</taxon>
        <taxon>Agaricales</taxon>
        <taxon>Marasmiineae</taxon>
        <taxon>Physalacriaceae</taxon>
        <taxon>Armillaria</taxon>
    </lineage>
</organism>
<gene>
    <name evidence="3" type="ORF">EDD18DRAFT_568738</name>
</gene>
<keyword evidence="4" id="KW-1185">Reference proteome</keyword>
<dbReference type="InterPro" id="IPR045340">
    <property type="entry name" value="DUF6533"/>
</dbReference>
<feature type="transmembrane region" description="Helical" evidence="1">
    <location>
        <begin position="80"/>
        <end position="101"/>
    </location>
</feature>
<dbReference type="EMBL" id="JAUEPU010000036">
    <property type="protein sequence ID" value="KAK0489771.1"/>
    <property type="molecule type" value="Genomic_DNA"/>
</dbReference>
<comment type="caution">
    <text evidence="3">The sequence shown here is derived from an EMBL/GenBank/DDBJ whole genome shotgun (WGS) entry which is preliminary data.</text>
</comment>
<feature type="transmembrane region" description="Helical" evidence="1">
    <location>
        <begin position="12"/>
        <end position="31"/>
    </location>
</feature>
<keyword evidence="1" id="KW-1133">Transmembrane helix</keyword>
<accession>A0AA39PU05</accession>
<evidence type="ECO:0000259" key="2">
    <source>
        <dbReference type="Pfam" id="PF20151"/>
    </source>
</evidence>
<protein>
    <recommendedName>
        <fullName evidence="2">DUF6533 domain-containing protein</fullName>
    </recommendedName>
</protein>
<evidence type="ECO:0000256" key="1">
    <source>
        <dbReference type="SAM" id="Phobius"/>
    </source>
</evidence>
<reference evidence="3" key="1">
    <citation type="submission" date="2023-06" db="EMBL/GenBank/DDBJ databases">
        <authorList>
            <consortium name="Lawrence Berkeley National Laboratory"/>
            <person name="Ahrendt S."/>
            <person name="Sahu N."/>
            <person name="Indic B."/>
            <person name="Wong-Bajracharya J."/>
            <person name="Merenyi Z."/>
            <person name="Ke H.-M."/>
            <person name="Monk M."/>
            <person name="Kocsube S."/>
            <person name="Drula E."/>
            <person name="Lipzen A."/>
            <person name="Balint B."/>
            <person name="Henrissat B."/>
            <person name="Andreopoulos B."/>
            <person name="Martin F.M."/>
            <person name="Harder C.B."/>
            <person name="Rigling D."/>
            <person name="Ford K.L."/>
            <person name="Foster G.D."/>
            <person name="Pangilinan J."/>
            <person name="Papanicolaou A."/>
            <person name="Barry K."/>
            <person name="LaButti K."/>
            <person name="Viragh M."/>
            <person name="Koriabine M."/>
            <person name="Yan M."/>
            <person name="Riley R."/>
            <person name="Champramary S."/>
            <person name="Plett K.L."/>
            <person name="Tsai I.J."/>
            <person name="Slot J."/>
            <person name="Sipos G."/>
            <person name="Plett J."/>
            <person name="Nagy L.G."/>
            <person name="Grigoriev I.V."/>
        </authorList>
    </citation>
    <scope>NUCLEOTIDE SEQUENCE</scope>
    <source>
        <strain evidence="3">HWK02</strain>
    </source>
</reference>
<evidence type="ECO:0000313" key="3">
    <source>
        <dbReference type="EMBL" id="KAK0489771.1"/>
    </source>
</evidence>